<accession>A7G211</accession>
<dbReference type="InterPro" id="IPR011004">
    <property type="entry name" value="Trimer_LpxA-like_sf"/>
</dbReference>
<evidence type="ECO:0000313" key="1">
    <source>
        <dbReference type="EMBL" id="CAL82439.1"/>
    </source>
</evidence>
<organism evidence="1 2">
    <name type="scientific">Clostridium botulinum (strain Hall / ATCC 3502 / NCTC 13319 / Type A)</name>
    <dbReference type="NCBI Taxonomy" id="441771"/>
    <lineage>
        <taxon>Bacteria</taxon>
        <taxon>Bacillati</taxon>
        <taxon>Bacillota</taxon>
        <taxon>Clostridia</taxon>
        <taxon>Eubacteriales</taxon>
        <taxon>Clostridiaceae</taxon>
        <taxon>Clostridium</taxon>
    </lineage>
</organism>
<dbReference type="GeneID" id="5185141"/>
<name>A5I078_CLOBH</name>
<sequence length="144" mass="17293">MNNTFNHWTEIKYLKDSIKNPLIEVVEYTYYSGYYAGGDFEDVCVRYIWGDQKSKEMYNPIEDYGWTLDKIKIGKYCCFASGVVFMMGGNPAKHIKERFDKEKIDILLKIKWWDWEEDHIKKCIDILSSSDIDKLYKYYEMNIK</sequence>
<protein>
    <submittedName>
        <fullName evidence="1">Chloramphenicol acetyltransferase</fullName>
    </submittedName>
</protein>
<proteinExistence type="predicted"/>
<dbReference type="PATRIC" id="fig|413999.7.peg.881"/>
<gene>
    <name evidence="1" type="ordered locus">CBO0886</name>
</gene>
<dbReference type="Gene3D" id="2.160.10.10">
    <property type="entry name" value="Hexapeptide repeat proteins"/>
    <property type="match status" value="2"/>
</dbReference>
<keyword evidence="2" id="KW-1185">Reference proteome</keyword>
<dbReference type="EMBL" id="AM412317">
    <property type="protein sequence ID" value="CAL82439.1"/>
    <property type="molecule type" value="Genomic_DNA"/>
</dbReference>
<dbReference type="AlphaFoldDB" id="A5I078"/>
<evidence type="ECO:0000313" key="2">
    <source>
        <dbReference type="Proteomes" id="UP000001986"/>
    </source>
</evidence>
<dbReference type="KEGG" id="cbo:CBO0886"/>
<accession>A5I078</accession>
<dbReference type="SUPFAM" id="SSF51161">
    <property type="entry name" value="Trimeric LpxA-like enzymes"/>
    <property type="match status" value="1"/>
</dbReference>
<dbReference type="HOGENOM" id="CLU_161388_0_0_9"/>
<dbReference type="KEGG" id="cbh:CLC_0939"/>
<reference evidence="1 2" key="1">
    <citation type="journal article" date="2007" name="Genome Res.">
        <title>Genome sequence of a proteolytic (Group I) Clostridium botulinum strain Hall A and comparative analysis of the clostridial genomes.</title>
        <authorList>
            <person name="Sebaihia M."/>
            <person name="Peck M.W."/>
            <person name="Minton N.P."/>
            <person name="Thomson N.R."/>
            <person name="Holden M.T.G."/>
            <person name="Mitchell W.J."/>
            <person name="Carter A.T."/>
            <person name="Bentley S.D."/>
            <person name="Mason D.R."/>
            <person name="Crossman L."/>
            <person name="Paul C.J."/>
            <person name="Ivens A."/>
            <person name="Wells-Bennik M.H.J."/>
            <person name="Davis I.J."/>
            <person name="Cerdeno-Tarraga A.M."/>
            <person name="Churcher C."/>
            <person name="Quail M.A."/>
            <person name="Chillingworth T."/>
            <person name="Feltwell T."/>
            <person name="Fraser A."/>
            <person name="Goodhead I."/>
            <person name="Hance Z."/>
            <person name="Jagels K."/>
            <person name="Larke N."/>
            <person name="Maddison M."/>
            <person name="Moule S."/>
            <person name="Mungall K."/>
            <person name="Norbertczak H."/>
            <person name="Rabbinowitsch E."/>
            <person name="Sanders M."/>
            <person name="Simmonds M."/>
            <person name="White B."/>
            <person name="Whithead S."/>
            <person name="Parkhill J."/>
        </authorList>
    </citation>
    <scope>NUCLEOTIDE SEQUENCE [LARGE SCALE GENOMIC DNA]</scope>
    <source>
        <strain evidence="2">Hall / ATCC 3502 / NCTC 13319 / Type A [Sanger]</strain>
    </source>
</reference>
<dbReference type="Proteomes" id="UP000001986">
    <property type="component" value="Chromosome"/>
</dbReference>
<dbReference type="RefSeq" id="WP_011948576.1">
    <property type="nucleotide sequence ID" value="NC_009698.1"/>
</dbReference>